<sequence>MRLSTIFSCIVLGRGSSGQRACRGGEWKAAHQNPCRNQMIFKGQTPEVMNSIDLAMFRVMCWFKHHGKRSKDQISVMLLNLREACTDAEPNILPRPTVWDPPPSTAFKLNMDGAARGSMGGASMGGVLRDSRGKVVCMFSNFLGNQDSNTTEIVTIWKACNIISSNPIIFEKDITIVSDSKSSGEHISHLQFACVELLCGHAWKEEIEGAGRLPGGSFGAGAFMLKPSRRLLSFVPLIRHWGREINIVTDSKTVASWINEERFGCLNQVDMVYNIRSYLEPLSGTAVSYASRASNSFADNLAKLGSSSTVDFIQWGDT</sequence>
<evidence type="ECO:0000313" key="2">
    <source>
        <dbReference type="Proteomes" id="UP001281410"/>
    </source>
</evidence>
<dbReference type="InterPro" id="IPR036397">
    <property type="entry name" value="RNaseH_sf"/>
</dbReference>
<evidence type="ECO:0000313" key="1">
    <source>
        <dbReference type="EMBL" id="KAK3189743.1"/>
    </source>
</evidence>
<accession>A0AAE0DV17</accession>
<dbReference type="InterPro" id="IPR012337">
    <property type="entry name" value="RNaseH-like_sf"/>
</dbReference>
<dbReference type="SUPFAM" id="SSF53098">
    <property type="entry name" value="Ribonuclease H-like"/>
    <property type="match status" value="1"/>
</dbReference>
<dbReference type="AlphaFoldDB" id="A0AAE0DV17"/>
<gene>
    <name evidence="1" type="ORF">Dsin_029304</name>
</gene>
<dbReference type="Gene3D" id="3.30.420.10">
    <property type="entry name" value="Ribonuclease H-like superfamily/Ribonuclease H"/>
    <property type="match status" value="1"/>
</dbReference>
<comment type="caution">
    <text evidence="1">The sequence shown here is derived from an EMBL/GenBank/DDBJ whole genome shotgun (WGS) entry which is preliminary data.</text>
</comment>
<protein>
    <recommendedName>
        <fullName evidence="3">RNase H type-1 domain-containing protein</fullName>
    </recommendedName>
</protein>
<keyword evidence="2" id="KW-1185">Reference proteome</keyword>
<organism evidence="1 2">
    <name type="scientific">Dipteronia sinensis</name>
    <dbReference type="NCBI Taxonomy" id="43782"/>
    <lineage>
        <taxon>Eukaryota</taxon>
        <taxon>Viridiplantae</taxon>
        <taxon>Streptophyta</taxon>
        <taxon>Embryophyta</taxon>
        <taxon>Tracheophyta</taxon>
        <taxon>Spermatophyta</taxon>
        <taxon>Magnoliopsida</taxon>
        <taxon>eudicotyledons</taxon>
        <taxon>Gunneridae</taxon>
        <taxon>Pentapetalae</taxon>
        <taxon>rosids</taxon>
        <taxon>malvids</taxon>
        <taxon>Sapindales</taxon>
        <taxon>Sapindaceae</taxon>
        <taxon>Hippocastanoideae</taxon>
        <taxon>Acereae</taxon>
        <taxon>Dipteronia</taxon>
    </lineage>
</organism>
<proteinExistence type="predicted"/>
<evidence type="ECO:0008006" key="3">
    <source>
        <dbReference type="Google" id="ProtNLM"/>
    </source>
</evidence>
<dbReference type="Proteomes" id="UP001281410">
    <property type="component" value="Unassembled WGS sequence"/>
</dbReference>
<dbReference type="PANTHER" id="PTHR47723">
    <property type="entry name" value="OS05G0353850 PROTEIN"/>
    <property type="match status" value="1"/>
</dbReference>
<dbReference type="InterPro" id="IPR053151">
    <property type="entry name" value="RNase_H-like"/>
</dbReference>
<dbReference type="GO" id="GO:0003676">
    <property type="term" value="F:nucleic acid binding"/>
    <property type="evidence" value="ECO:0007669"/>
    <property type="project" value="InterPro"/>
</dbReference>
<dbReference type="PANTHER" id="PTHR47723:SF22">
    <property type="entry name" value="RNASE H TYPE-1 DOMAIN-CONTAINING PROTEIN"/>
    <property type="match status" value="1"/>
</dbReference>
<reference evidence="1" key="1">
    <citation type="journal article" date="2023" name="Plant J.">
        <title>Genome sequences and population genomics provide insights into the demographic history, inbreeding, and mutation load of two 'living fossil' tree species of Dipteronia.</title>
        <authorList>
            <person name="Feng Y."/>
            <person name="Comes H.P."/>
            <person name="Chen J."/>
            <person name="Zhu S."/>
            <person name="Lu R."/>
            <person name="Zhang X."/>
            <person name="Li P."/>
            <person name="Qiu J."/>
            <person name="Olsen K.M."/>
            <person name="Qiu Y."/>
        </authorList>
    </citation>
    <scope>NUCLEOTIDE SEQUENCE</scope>
    <source>
        <strain evidence="1">NBL</strain>
    </source>
</reference>
<name>A0AAE0DV17_9ROSI</name>
<dbReference type="EMBL" id="JANJYJ010000009">
    <property type="protein sequence ID" value="KAK3189743.1"/>
    <property type="molecule type" value="Genomic_DNA"/>
</dbReference>